<dbReference type="Proteomes" id="UP000056255">
    <property type="component" value="Chromosome"/>
</dbReference>
<dbReference type="EMBL" id="CP012174">
    <property type="protein sequence ID" value="AKV78202.1"/>
    <property type="molecule type" value="Genomic_DNA"/>
</dbReference>
<dbReference type="Proteomes" id="UP000061362">
    <property type="component" value="Chromosome"/>
</dbReference>
<protein>
    <submittedName>
        <fullName evidence="1">Uncharacterized protein</fullName>
    </submittedName>
</protein>
<dbReference type="Proteomes" id="UP000062398">
    <property type="component" value="Chromosome"/>
</dbReference>
<dbReference type="Proteomes" id="UP000068832">
    <property type="component" value="Chromosome"/>
</dbReference>
<evidence type="ECO:0000313" key="2">
    <source>
        <dbReference type="EMBL" id="AKV73711.1"/>
    </source>
</evidence>
<dbReference type="Proteomes" id="UP000029084">
    <property type="component" value="Chromosome"/>
</dbReference>
<evidence type="ECO:0000313" key="8">
    <source>
        <dbReference type="Proteomes" id="UP000056255"/>
    </source>
</evidence>
<evidence type="ECO:0000313" key="5">
    <source>
        <dbReference type="EMBL" id="AKV80447.1"/>
    </source>
</evidence>
<evidence type="ECO:0000313" key="1">
    <source>
        <dbReference type="EMBL" id="AIM26756.1"/>
    </source>
</evidence>
<reference evidence="1 7" key="1">
    <citation type="journal article" date="2014" name="J. Bacteriol.">
        <title>Role of an Archaeal PitA Transporter in the Copper and Arsenic Resistance of Metallosphaera sedula, an Extreme Thermoacidophile.</title>
        <authorList>
            <person name="McCarthy S."/>
            <person name="Ai C."/>
            <person name="Wheaton G."/>
            <person name="Tevatia R."/>
            <person name="Eckrich V."/>
            <person name="Kelly R."/>
            <person name="Blum P."/>
        </authorList>
    </citation>
    <scope>NUCLEOTIDE SEQUENCE [LARGE SCALE GENOMIC DNA]</scope>
    <source>
        <strain evidence="1 7">CuR1</strain>
    </source>
</reference>
<evidence type="ECO:0000313" key="12">
    <source>
        <dbReference type="Proteomes" id="UP000068832"/>
    </source>
</evidence>
<dbReference type="Proteomes" id="UP000062475">
    <property type="component" value="Chromosome"/>
</dbReference>
<dbReference type="AlphaFoldDB" id="A0A088E398"/>
<evidence type="ECO:0000313" key="6">
    <source>
        <dbReference type="EMBL" id="AKV82694.1"/>
    </source>
</evidence>
<evidence type="ECO:0000313" key="3">
    <source>
        <dbReference type="EMBL" id="AKV75951.1"/>
    </source>
</evidence>
<dbReference type="EMBL" id="CP012173">
    <property type="protein sequence ID" value="AKV75951.1"/>
    <property type="molecule type" value="Genomic_DNA"/>
</dbReference>
<dbReference type="EMBL" id="CP008822">
    <property type="protein sequence ID" value="AIM26756.1"/>
    <property type="molecule type" value="Genomic_DNA"/>
</dbReference>
<gene>
    <name evidence="1" type="ORF">HA72_0594</name>
    <name evidence="2" type="ORF">MsedA_0606</name>
    <name evidence="3" type="ORF">MsedB_0606</name>
    <name evidence="4" type="ORF">MsedC_0605</name>
    <name evidence="5" type="ORF">MsedD_0606</name>
    <name evidence="6" type="ORF">MsedE_0606</name>
</gene>
<proteinExistence type="predicted"/>
<dbReference type="EMBL" id="CP012175">
    <property type="protein sequence ID" value="AKV80447.1"/>
    <property type="molecule type" value="Genomic_DNA"/>
</dbReference>
<dbReference type="GeneID" id="91755045"/>
<reference evidence="9 10" key="2">
    <citation type="journal article" date="2015" name="Genome Announc.">
        <title>Complete Genome Sequences of Evolved Arsenate-Resistant Metallosphaera sedula Strains.</title>
        <authorList>
            <person name="Ai C."/>
            <person name="McCarthy S."/>
            <person name="Schackwitz W."/>
            <person name="Martin J."/>
            <person name="Lipzen A."/>
            <person name="Blum P."/>
        </authorList>
    </citation>
    <scope>NUCLEOTIDE SEQUENCE [LARGE SCALE GENOMIC DNA]</scope>
    <source>
        <strain evidence="4 10">ARS120-1</strain>
        <strain evidence="5 9">ARS120-2</strain>
        <strain evidence="2 12">ARS50-1</strain>
        <strain evidence="3 11">ARS50-2</strain>
    </source>
</reference>
<accession>A0A088E398</accession>
<organism evidence="1 7">
    <name type="scientific">Metallosphaera sedula</name>
    <dbReference type="NCBI Taxonomy" id="43687"/>
    <lineage>
        <taxon>Archaea</taxon>
        <taxon>Thermoproteota</taxon>
        <taxon>Thermoprotei</taxon>
        <taxon>Sulfolobales</taxon>
        <taxon>Sulfolobaceae</taxon>
        <taxon>Metallosphaera</taxon>
    </lineage>
</organism>
<dbReference type="OMA" id="WKPLYYV"/>
<evidence type="ECO:0000313" key="9">
    <source>
        <dbReference type="Proteomes" id="UP000061362"/>
    </source>
</evidence>
<reference evidence="6 8" key="3">
    <citation type="submission" date="2015-07" db="EMBL/GenBank/DDBJ databases">
        <title>Physiological, transcriptional responses and genome re-sequencing of acid resistant extremely thermoacidophilic Metallosphaera sedula SARC-M1.</title>
        <authorList>
            <person name="Ai C."/>
            <person name="McCarthy S."/>
            <person name="Eckrich V."/>
            <person name="Rudrappa D."/>
            <person name="Qiu G."/>
            <person name="Blum P."/>
        </authorList>
    </citation>
    <scope>NUCLEOTIDE SEQUENCE [LARGE SCALE GENOMIC DNA]</scope>
    <source>
        <strain evidence="6 8">SARC-M1</strain>
    </source>
</reference>
<evidence type="ECO:0000313" key="4">
    <source>
        <dbReference type="EMBL" id="AKV78202.1"/>
    </source>
</evidence>
<dbReference type="EMBL" id="CP012172">
    <property type="protein sequence ID" value="AKV73711.1"/>
    <property type="molecule type" value="Genomic_DNA"/>
</dbReference>
<dbReference type="OrthoDB" id="43856at2157"/>
<evidence type="ECO:0000313" key="11">
    <source>
        <dbReference type="Proteomes" id="UP000062475"/>
    </source>
</evidence>
<dbReference type="RefSeq" id="WP_012020556.1">
    <property type="nucleotide sequence ID" value="NZ_CP008822.1"/>
</dbReference>
<evidence type="ECO:0000313" key="7">
    <source>
        <dbReference type="Proteomes" id="UP000029084"/>
    </source>
</evidence>
<dbReference type="EMBL" id="CP012176">
    <property type="protein sequence ID" value="AKV82694.1"/>
    <property type="molecule type" value="Genomic_DNA"/>
</dbReference>
<dbReference type="PATRIC" id="fig|43687.5.peg.609"/>
<evidence type="ECO:0000313" key="10">
    <source>
        <dbReference type="Proteomes" id="UP000062398"/>
    </source>
</evidence>
<sequence>MPKRERDIHVALEISSEIFSSALGKSLGLPINEVELVKLDDGRYGLSMDRLEEFEGNNVTNLFELGMALPFEEFLLNVDLKREHVMAKDGKGLIIDHGHTLDAWKPLYYVEQILYNPVTRFDLWATRDSLQEGVEIVKGINVDEVSKTLREAMTRVMDTGICSLFTRQVMEEHLQISTKILRHRKAIVPRFYI</sequence>
<name>A0A088E398_9CREN</name>